<dbReference type="EMBL" id="CATOUU010001119">
    <property type="protein sequence ID" value="CAI9973213.1"/>
    <property type="molecule type" value="Genomic_DNA"/>
</dbReference>
<evidence type="ECO:0000313" key="1">
    <source>
        <dbReference type="EMBL" id="CAI9973213.1"/>
    </source>
</evidence>
<dbReference type="AlphaFoldDB" id="A0AA86VQ82"/>
<reference evidence="1" key="1">
    <citation type="submission" date="2023-06" db="EMBL/GenBank/DDBJ databases">
        <authorList>
            <person name="Kurt Z."/>
        </authorList>
    </citation>
    <scope>NUCLEOTIDE SEQUENCE</scope>
</reference>
<comment type="caution">
    <text evidence="1">The sequence shown here is derived from an EMBL/GenBank/DDBJ whole genome shotgun (WGS) entry which is preliminary data.</text>
</comment>
<evidence type="ECO:0000313" key="3">
    <source>
        <dbReference type="Proteomes" id="UP001642409"/>
    </source>
</evidence>
<proteinExistence type="predicted"/>
<sequence>MFDWLEETSKLLVTENPIIDVFGNKQLYTSFMGMCQTCINQNSLVSTDMDMIQCQFYDKITLGSLSFRYGNYSNASTEPEQLKLSPFELNISLKPKNVPYLALFIDQITPDIPVDYFDQVVLKNNLTHSQIHFLLVSDNQNLELVTQKLKKMPWKYSWTCTSSKQFCEKSLEVQEWIINELDKNYQKQTSEYKNEKTRIGKYKALQQIFMNIHLMTYQPKKHPSLVEQLKINRMSTNYEIPYYKYGGRKCAQGFLKRYQALYQTVLNQLEDITMDMQEMSPSDKSTQIAIQCISYYLLQSCAPNKFWNKSLEYAQVYLKQEMTETFTIFAAFGILNCIFMEIRTKFDVEQQMNKKLDVSIERFVFDHQLDQTLSTNLQNLFLLNSDVIELLPVTYQSQINTLFKDIMELLFTTALAIKSPADKIQLFSLLLVVSDEVCATNKNQQQRLLFLYQQFEFLLKMNWSNGSKINVADFLLVFSQISELTHLLSFTNPQFVDGSGKVGDLTFQNQLMIARLLAVINNIINHTTSNLYQIQYVFEMSLVQLNALEMIRKNIQQRFFPGILEFQLFSQVLVSQNFNKMTKLQIDKVMAIQASLCRELATMRENMNQLVSDDIHLYSFDASKASQLASKVKTQYITFDTEIQIPVKFQVNNNYLGSDIEIIIQPQVIFASLTNFLKFFKVITGSIQFKLENEQIIVLKFSYQPGQTEQNIVFKFKTINYPIICTQSEFTVESPSKQFIMNQSLVLNPDQIIIQMDENIQILAKASPGQPLFLKPSQQRIQIQSTPAYQQAICGMMYPIQFKLLNTCLVPINDCVFKFTCKSKQPFNFSLIQDGRIVDCQFKTNEEQFDIVLQNQFTVKVNQLNTKSIYSVIVRQAIDGVCQVNCQLVGENVVNVVNISFRSPMSLRYVQRPLYYAIEFESDIKNMIIKDILTQQEVDVFNLHDVLGRELNQNDEDISYDSKEKLADILVKQPYTSAYFSLLDSKISQFSDPSVLSRPNIYRSAGLSNQEKTQIKVFQKIELKSAYMVGFDGNRGVVVVFEVKSVSEQLEQFVEETGNQGLLKILAQGIVYVIVG</sequence>
<dbReference type="EMBL" id="CAXDID020000161">
    <property type="protein sequence ID" value="CAL6044720.1"/>
    <property type="molecule type" value="Genomic_DNA"/>
</dbReference>
<organism evidence="1">
    <name type="scientific">Hexamita inflata</name>
    <dbReference type="NCBI Taxonomy" id="28002"/>
    <lineage>
        <taxon>Eukaryota</taxon>
        <taxon>Metamonada</taxon>
        <taxon>Diplomonadida</taxon>
        <taxon>Hexamitidae</taxon>
        <taxon>Hexamitinae</taxon>
        <taxon>Hexamita</taxon>
    </lineage>
</organism>
<gene>
    <name evidence="2" type="ORF">HINF_LOCUS40693</name>
    <name evidence="1" type="ORF">HINF_LOCUS60858</name>
</gene>
<accession>A0AA86VQ82</accession>
<keyword evidence="3" id="KW-1185">Reference proteome</keyword>
<evidence type="ECO:0000313" key="2">
    <source>
        <dbReference type="EMBL" id="CAL6044720.1"/>
    </source>
</evidence>
<reference evidence="2 3" key="2">
    <citation type="submission" date="2024-07" db="EMBL/GenBank/DDBJ databases">
        <authorList>
            <person name="Akdeniz Z."/>
        </authorList>
    </citation>
    <scope>NUCLEOTIDE SEQUENCE [LARGE SCALE GENOMIC DNA]</scope>
</reference>
<name>A0AA86VQ82_9EUKA</name>
<protein>
    <submittedName>
        <fullName evidence="1">Uncharacterized protein</fullName>
    </submittedName>
</protein>
<dbReference type="Proteomes" id="UP001642409">
    <property type="component" value="Unassembled WGS sequence"/>
</dbReference>